<dbReference type="GO" id="GO:0140571">
    <property type="term" value="F:transmembrane ascorbate ferrireductase activity"/>
    <property type="evidence" value="ECO:0007669"/>
    <property type="project" value="UniProtKB-EC"/>
</dbReference>
<feature type="domain" description="Cytochrome b561" evidence="13">
    <location>
        <begin position="64"/>
        <end position="266"/>
    </location>
</feature>
<dbReference type="SMART" id="SM00665">
    <property type="entry name" value="B561"/>
    <property type="match status" value="1"/>
</dbReference>
<dbReference type="PANTHER" id="PTHR15422:SF45">
    <property type="entry name" value="CYTOCHROME B561 DOMAIN-CONTAINING PROTEIN"/>
    <property type="match status" value="1"/>
</dbReference>
<dbReference type="EMBL" id="OV121137">
    <property type="protein sequence ID" value="CAH0559303.1"/>
    <property type="molecule type" value="Genomic_DNA"/>
</dbReference>
<feature type="transmembrane region" description="Helical" evidence="12">
    <location>
        <begin position="168"/>
        <end position="193"/>
    </location>
</feature>
<keyword evidence="8 12" id="KW-1133">Transmembrane helix</keyword>
<evidence type="ECO:0000256" key="4">
    <source>
        <dbReference type="ARBA" id="ARBA00022617"/>
    </source>
</evidence>
<dbReference type="GO" id="GO:0016020">
    <property type="term" value="C:membrane"/>
    <property type="evidence" value="ECO:0007669"/>
    <property type="project" value="UniProtKB-SubCell"/>
</dbReference>
<dbReference type="Proteomes" id="UP001154078">
    <property type="component" value="Chromosome 6"/>
</dbReference>
<evidence type="ECO:0000256" key="9">
    <source>
        <dbReference type="ARBA" id="ARBA00023004"/>
    </source>
</evidence>
<keyword evidence="10 12" id="KW-0472">Membrane</keyword>
<evidence type="ECO:0000313" key="15">
    <source>
        <dbReference type="Proteomes" id="UP001154078"/>
    </source>
</evidence>
<dbReference type="PANTHER" id="PTHR15422">
    <property type="entry name" value="OS05G0565100 PROTEIN"/>
    <property type="match status" value="1"/>
</dbReference>
<keyword evidence="5 12" id="KW-0812">Transmembrane</keyword>
<name>A0A9P0BBN8_BRAAE</name>
<comment type="cofactor">
    <cofactor evidence="1">
        <name>heme b</name>
        <dbReference type="ChEBI" id="CHEBI:60344"/>
    </cofactor>
</comment>
<keyword evidence="7" id="KW-0249">Electron transport</keyword>
<keyword evidence="3" id="KW-0813">Transport</keyword>
<dbReference type="AlphaFoldDB" id="A0A9P0BBN8"/>
<dbReference type="PROSITE" id="PS50939">
    <property type="entry name" value="CYTOCHROME_B561"/>
    <property type="match status" value="1"/>
</dbReference>
<sequence length="282" mass="32233">MQTIHYHSININKIWGITKIQQFLKHFKARDCLPDNIDNCLNNESIADVEMGPKLRAKEPPNKVNATLTNVAHFCTCVYTLLVIYLALTDTFVFFTWHPILMSIGWTLLMTEGVLALEKDNSLTKSLKTLIRWRTHWIALTIAITCILTAFFIVFLNKDYSNKPHFKTWHGLFGLIGTIAAVPTCINGIPLLWKMSLTHIVSPKIVKFVHVSSSIVALIFGGISLSLSVYTNWFTKHTKGSYVCFIYGVICVGFLTTWVLVKPFKYCFRFIKNFCVDSWNNK</sequence>
<evidence type="ECO:0000256" key="2">
    <source>
        <dbReference type="ARBA" id="ARBA00004141"/>
    </source>
</evidence>
<keyword evidence="6" id="KW-0479">Metal-binding</keyword>
<protein>
    <recommendedName>
        <fullName evidence="11">ascorbate ferrireductase (transmembrane)</fullName>
        <ecNumber evidence="11">7.2.1.3</ecNumber>
    </recommendedName>
</protein>
<dbReference type="CDD" id="cd08761">
    <property type="entry name" value="Cyt_b561_CYB561D2_like"/>
    <property type="match status" value="1"/>
</dbReference>
<proteinExistence type="predicted"/>
<evidence type="ECO:0000256" key="3">
    <source>
        <dbReference type="ARBA" id="ARBA00022448"/>
    </source>
</evidence>
<evidence type="ECO:0000256" key="8">
    <source>
        <dbReference type="ARBA" id="ARBA00022989"/>
    </source>
</evidence>
<evidence type="ECO:0000256" key="6">
    <source>
        <dbReference type="ARBA" id="ARBA00022723"/>
    </source>
</evidence>
<dbReference type="InterPro" id="IPR006593">
    <property type="entry name" value="Cyt_b561/ferric_Rdtase_TM"/>
</dbReference>
<evidence type="ECO:0000259" key="13">
    <source>
        <dbReference type="PROSITE" id="PS50939"/>
    </source>
</evidence>
<evidence type="ECO:0000256" key="12">
    <source>
        <dbReference type="SAM" id="Phobius"/>
    </source>
</evidence>
<dbReference type="Pfam" id="PF03188">
    <property type="entry name" value="Cytochrom_B561"/>
    <property type="match status" value="1"/>
</dbReference>
<dbReference type="GO" id="GO:0140575">
    <property type="term" value="F:transmembrane monodehydroascorbate reductase activity"/>
    <property type="evidence" value="ECO:0007669"/>
    <property type="project" value="InterPro"/>
</dbReference>
<feature type="transmembrane region" description="Helical" evidence="12">
    <location>
        <begin position="64"/>
        <end position="88"/>
    </location>
</feature>
<dbReference type="InterPro" id="IPR045150">
    <property type="entry name" value="CYB561D1/2"/>
</dbReference>
<accession>A0A9P0BBN8</accession>
<evidence type="ECO:0000256" key="7">
    <source>
        <dbReference type="ARBA" id="ARBA00022982"/>
    </source>
</evidence>
<comment type="subcellular location">
    <subcellularLocation>
        <location evidence="2">Membrane</location>
        <topology evidence="2">Multi-pass membrane protein</topology>
    </subcellularLocation>
</comment>
<reference evidence="14" key="1">
    <citation type="submission" date="2021-12" db="EMBL/GenBank/DDBJ databases">
        <authorList>
            <person name="King R."/>
        </authorList>
    </citation>
    <scope>NUCLEOTIDE SEQUENCE</scope>
</reference>
<keyword evidence="4" id="KW-0349">Heme</keyword>
<feature type="transmembrane region" description="Helical" evidence="12">
    <location>
        <begin position="137"/>
        <end position="156"/>
    </location>
</feature>
<dbReference type="GO" id="GO:0046872">
    <property type="term" value="F:metal ion binding"/>
    <property type="evidence" value="ECO:0007669"/>
    <property type="project" value="UniProtKB-KW"/>
</dbReference>
<evidence type="ECO:0000256" key="10">
    <source>
        <dbReference type="ARBA" id="ARBA00023136"/>
    </source>
</evidence>
<feature type="transmembrane region" description="Helical" evidence="12">
    <location>
        <begin position="240"/>
        <end position="261"/>
    </location>
</feature>
<evidence type="ECO:0000256" key="1">
    <source>
        <dbReference type="ARBA" id="ARBA00001970"/>
    </source>
</evidence>
<dbReference type="EC" id="7.2.1.3" evidence="11"/>
<keyword evidence="15" id="KW-1185">Reference proteome</keyword>
<dbReference type="OrthoDB" id="432881at2759"/>
<evidence type="ECO:0000313" key="14">
    <source>
        <dbReference type="EMBL" id="CAH0559303.1"/>
    </source>
</evidence>
<dbReference type="Gene3D" id="1.20.120.1770">
    <property type="match status" value="1"/>
</dbReference>
<evidence type="ECO:0000256" key="5">
    <source>
        <dbReference type="ARBA" id="ARBA00022692"/>
    </source>
</evidence>
<organism evidence="14 15">
    <name type="scientific">Brassicogethes aeneus</name>
    <name type="common">Rape pollen beetle</name>
    <name type="synonym">Meligethes aeneus</name>
    <dbReference type="NCBI Taxonomy" id="1431903"/>
    <lineage>
        <taxon>Eukaryota</taxon>
        <taxon>Metazoa</taxon>
        <taxon>Ecdysozoa</taxon>
        <taxon>Arthropoda</taxon>
        <taxon>Hexapoda</taxon>
        <taxon>Insecta</taxon>
        <taxon>Pterygota</taxon>
        <taxon>Neoptera</taxon>
        <taxon>Endopterygota</taxon>
        <taxon>Coleoptera</taxon>
        <taxon>Polyphaga</taxon>
        <taxon>Cucujiformia</taxon>
        <taxon>Nitidulidae</taxon>
        <taxon>Meligethinae</taxon>
        <taxon>Brassicogethes</taxon>
    </lineage>
</organism>
<feature type="transmembrane region" description="Helical" evidence="12">
    <location>
        <begin position="94"/>
        <end position="117"/>
    </location>
</feature>
<keyword evidence="9" id="KW-0408">Iron</keyword>
<evidence type="ECO:0000256" key="11">
    <source>
        <dbReference type="ARBA" id="ARBA00024225"/>
    </source>
</evidence>
<feature type="transmembrane region" description="Helical" evidence="12">
    <location>
        <begin position="205"/>
        <end position="228"/>
    </location>
</feature>
<gene>
    <name evidence="14" type="ORF">MELIAE_LOCUS9417</name>
</gene>